<dbReference type="GO" id="GO:0030145">
    <property type="term" value="F:manganese ion binding"/>
    <property type="evidence" value="ECO:0007669"/>
    <property type="project" value="InterPro"/>
</dbReference>
<dbReference type="SUPFAM" id="SSF52949">
    <property type="entry name" value="Macro domain-like"/>
    <property type="match status" value="1"/>
</dbReference>
<keyword evidence="5" id="KW-0464">Manganese</keyword>
<proteinExistence type="inferred from homology"/>
<feature type="domain" description="Cytosol aminopeptidase" evidence="6">
    <location>
        <begin position="323"/>
        <end position="330"/>
    </location>
</feature>
<dbReference type="OrthoDB" id="9809354at2"/>
<keyword evidence="2 7" id="KW-0031">Aminopeptidase</keyword>
<reference evidence="7 8" key="1">
    <citation type="journal article" date="2013" name="Genome Announc.">
        <title>Draft Genome Sequence of Cesiribacter andamanensis Strain AMV16T, Isolated from a Soil Sample from a Mud Volcano in the Andaman Islands, India.</title>
        <authorList>
            <person name="Shivaji S."/>
            <person name="Ara S."/>
            <person name="Begum Z."/>
            <person name="Srinivas T.N."/>
            <person name="Singh A."/>
            <person name="Kumar Pinnaka A."/>
        </authorList>
    </citation>
    <scope>NUCLEOTIDE SEQUENCE [LARGE SCALE GENOMIC DNA]</scope>
    <source>
        <strain evidence="7 8">AMV16</strain>
    </source>
</reference>
<dbReference type="Proteomes" id="UP000011910">
    <property type="component" value="Unassembled WGS sequence"/>
</dbReference>
<gene>
    <name evidence="7" type="primary">pepA</name>
    <name evidence="7" type="ORF">ADICEAN_02132</name>
</gene>
<dbReference type="InterPro" id="IPR011356">
    <property type="entry name" value="Leucine_aapep/pepB"/>
</dbReference>
<dbReference type="GO" id="GO:0005737">
    <property type="term" value="C:cytoplasm"/>
    <property type="evidence" value="ECO:0007669"/>
    <property type="project" value="InterPro"/>
</dbReference>
<evidence type="ECO:0000256" key="4">
    <source>
        <dbReference type="ARBA" id="ARBA00022801"/>
    </source>
</evidence>
<dbReference type="PRINTS" id="PR00481">
    <property type="entry name" value="LAMNOPPTDASE"/>
</dbReference>
<evidence type="ECO:0000256" key="3">
    <source>
        <dbReference type="ARBA" id="ARBA00022670"/>
    </source>
</evidence>
<evidence type="ECO:0000256" key="5">
    <source>
        <dbReference type="ARBA" id="ARBA00023211"/>
    </source>
</evidence>
<dbReference type="RefSeq" id="WP_009195525.1">
    <property type="nucleotide sequence ID" value="NZ_AODQ01000048.1"/>
</dbReference>
<dbReference type="GO" id="GO:0006508">
    <property type="term" value="P:proteolysis"/>
    <property type="evidence" value="ECO:0007669"/>
    <property type="project" value="UniProtKB-KW"/>
</dbReference>
<sequence>MQPAITLAPSLQENQHTVYLLAPEPDFSPLGLSEAEQQWVSQKLKGDEGVLSLNRYHHWIFLVKAPKKQQAPQQDEAWRQAGHKLAGLLKKEKVQALQLGGGTQEQLLLLEGLLLSLYSFDKYKTKKQDSWRLQDLTLISSELNMEQVRELQQLVSATWHARTLINEPVVYLTATQLSRELEGLGREAGFAVEVFEEGKIQSLKMGGLLAVNAGSTQPPTFNVLEYKPEGSVNSKPLILVGKGVVYDTGGLSLKPTAGSMDLMKSDMSGAATVAGALYALAANKLPVWVVGLIPATDNRPGEEAITPGDVITMCDGTTVEILNTDAEGRLILADALSYAKKYSPELVLDFATLTGAAARAIGPEGTVCMGTASEAIMQELKQAGEQTYERLVEFPLWEEYEKQLESSIADLTNLGGPNAGAITAGLFLKHFTDYPWVHFDIAGPAFLTKADSYRGKGGTGVGVRLLYRFIKHHYKLA</sequence>
<dbReference type="EMBL" id="AODQ01000048">
    <property type="protein sequence ID" value="EMR02715.1"/>
    <property type="molecule type" value="Genomic_DNA"/>
</dbReference>
<dbReference type="PATRIC" id="fig|1279009.4.peg.2159"/>
<dbReference type="GO" id="GO:0070006">
    <property type="term" value="F:metalloaminopeptidase activity"/>
    <property type="evidence" value="ECO:0007669"/>
    <property type="project" value="InterPro"/>
</dbReference>
<accession>M7NLR7</accession>
<evidence type="ECO:0000256" key="1">
    <source>
        <dbReference type="ARBA" id="ARBA00009528"/>
    </source>
</evidence>
<evidence type="ECO:0000313" key="8">
    <source>
        <dbReference type="Proteomes" id="UP000011910"/>
    </source>
</evidence>
<keyword evidence="4 7" id="KW-0378">Hydrolase</keyword>
<dbReference type="PANTHER" id="PTHR11963:SF23">
    <property type="entry name" value="CYTOSOL AMINOPEPTIDASE"/>
    <property type="match status" value="1"/>
</dbReference>
<protein>
    <submittedName>
        <fullName evidence="7">Cytosol aminopeptidase</fullName>
        <ecNumber evidence="7">3.4.11.1</ecNumber>
    </submittedName>
</protein>
<dbReference type="EC" id="3.4.11.1" evidence="7"/>
<evidence type="ECO:0000313" key="7">
    <source>
        <dbReference type="EMBL" id="EMR02715.1"/>
    </source>
</evidence>
<dbReference type="AlphaFoldDB" id="M7NLR7"/>
<evidence type="ECO:0000256" key="2">
    <source>
        <dbReference type="ARBA" id="ARBA00022438"/>
    </source>
</evidence>
<name>M7NLR7_9BACT</name>
<dbReference type="InterPro" id="IPR000819">
    <property type="entry name" value="Peptidase_M17_C"/>
</dbReference>
<dbReference type="Pfam" id="PF00883">
    <property type="entry name" value="Peptidase_M17"/>
    <property type="match status" value="1"/>
</dbReference>
<dbReference type="CDD" id="cd00433">
    <property type="entry name" value="Peptidase_M17"/>
    <property type="match status" value="1"/>
</dbReference>
<dbReference type="PANTHER" id="PTHR11963">
    <property type="entry name" value="LEUCINE AMINOPEPTIDASE-RELATED"/>
    <property type="match status" value="1"/>
</dbReference>
<keyword evidence="3" id="KW-0645">Protease</keyword>
<dbReference type="Gene3D" id="3.40.630.10">
    <property type="entry name" value="Zn peptidases"/>
    <property type="match status" value="1"/>
</dbReference>
<keyword evidence="8" id="KW-1185">Reference proteome</keyword>
<evidence type="ECO:0000259" key="6">
    <source>
        <dbReference type="PROSITE" id="PS00631"/>
    </source>
</evidence>
<dbReference type="STRING" id="1279009.ADICEAN_02132"/>
<organism evidence="7 8">
    <name type="scientific">Cesiribacter andamanensis AMV16</name>
    <dbReference type="NCBI Taxonomy" id="1279009"/>
    <lineage>
        <taxon>Bacteria</taxon>
        <taxon>Pseudomonadati</taxon>
        <taxon>Bacteroidota</taxon>
        <taxon>Cytophagia</taxon>
        <taxon>Cytophagales</taxon>
        <taxon>Cesiribacteraceae</taxon>
        <taxon>Cesiribacter</taxon>
    </lineage>
</organism>
<dbReference type="PROSITE" id="PS00631">
    <property type="entry name" value="CYTOSOL_AP"/>
    <property type="match status" value="1"/>
</dbReference>
<comment type="caution">
    <text evidence="7">The sequence shown here is derived from an EMBL/GenBank/DDBJ whole genome shotgun (WGS) entry which is preliminary data.</text>
</comment>
<dbReference type="InterPro" id="IPR043472">
    <property type="entry name" value="Macro_dom-like"/>
</dbReference>
<dbReference type="Gene3D" id="3.40.220.10">
    <property type="entry name" value="Leucine Aminopeptidase, subunit E, domain 1"/>
    <property type="match status" value="1"/>
</dbReference>
<comment type="similarity">
    <text evidence="1">Belongs to the peptidase M17 family.</text>
</comment>
<dbReference type="eggNOG" id="COG0260">
    <property type="taxonomic scope" value="Bacteria"/>
</dbReference>
<dbReference type="SUPFAM" id="SSF53187">
    <property type="entry name" value="Zn-dependent exopeptidases"/>
    <property type="match status" value="1"/>
</dbReference>